<protein>
    <submittedName>
        <fullName evidence="1">Uncharacterized protein</fullName>
    </submittedName>
</protein>
<sequence length="293" mass="32780">MSDWISCPLTFRYAEQEDPQLQYYWFKIGKCLYDAYNARTVIKIQISGDENYNYFCEYLLVYSKYGLGSDARSLTVRVEPLSSRIGETDLCVAADNDGNVYIQTSAIWSSYLRYRIEQGESNSYLSAPEQIGYKPFGTLINTGWTLIGKNIGAKRYRIFDNVWEDNSSQLIFDTGNINSIGKGSMPVGAVYVQFPFQSEPSALFTGTWQEITSTYAGRFFRAEGGKAAPFGTAQEQAIQSHSHTYKTNSVSVAVSSGLISTPQYNLTNANTGSTGGDETRPTNYAIKIWKRIS</sequence>
<dbReference type="Proteomes" id="UP000595917">
    <property type="component" value="Chromosome"/>
</dbReference>
<gene>
    <name evidence="1" type="ORF">JFL75_04935</name>
</gene>
<proteinExistence type="predicted"/>
<dbReference type="AlphaFoldDB" id="A0A7T7XPU8"/>
<evidence type="ECO:0000313" key="2">
    <source>
        <dbReference type="Proteomes" id="UP000595917"/>
    </source>
</evidence>
<name>A0A7T7XPU8_9SPIR</name>
<dbReference type="EMBL" id="CP067089">
    <property type="protein sequence ID" value="QQO10268.1"/>
    <property type="molecule type" value="Genomic_DNA"/>
</dbReference>
<dbReference type="SUPFAM" id="SSF88874">
    <property type="entry name" value="Receptor-binding domain of short tail fibre protein gp12"/>
    <property type="match status" value="1"/>
</dbReference>
<organism evidence="1 2">
    <name type="scientific">Breznakiella homolactica</name>
    <dbReference type="NCBI Taxonomy" id="2798577"/>
    <lineage>
        <taxon>Bacteria</taxon>
        <taxon>Pseudomonadati</taxon>
        <taxon>Spirochaetota</taxon>
        <taxon>Spirochaetia</taxon>
        <taxon>Spirochaetales</taxon>
        <taxon>Breznakiellaceae</taxon>
        <taxon>Breznakiella</taxon>
    </lineage>
</organism>
<evidence type="ECO:0000313" key="1">
    <source>
        <dbReference type="EMBL" id="QQO10268.1"/>
    </source>
</evidence>
<keyword evidence="2" id="KW-1185">Reference proteome</keyword>
<accession>A0A7T7XPU8</accession>
<dbReference type="KEGG" id="bhc:JFL75_04935"/>
<dbReference type="RefSeq" id="WP_215627572.1">
    <property type="nucleotide sequence ID" value="NZ_CP067089.2"/>
</dbReference>
<reference evidence="1" key="1">
    <citation type="submission" date="2021-01" db="EMBL/GenBank/DDBJ databases">
        <title>Description of Breznakiella homolactica.</title>
        <authorList>
            <person name="Song Y."/>
            <person name="Brune A."/>
        </authorList>
    </citation>
    <scope>NUCLEOTIDE SEQUENCE</scope>
    <source>
        <strain evidence="1">RmG30</strain>
    </source>
</reference>